<name>A0ABT7UVH3_9LACO</name>
<dbReference type="Proteomes" id="UP001529343">
    <property type="component" value="Unassembled WGS sequence"/>
</dbReference>
<keyword evidence="2" id="KW-1185">Reference proteome</keyword>
<gene>
    <name evidence="1" type="ORF">QUW44_00570</name>
</gene>
<evidence type="ECO:0000313" key="1">
    <source>
        <dbReference type="EMBL" id="MDM8265669.1"/>
    </source>
</evidence>
<proteinExistence type="predicted"/>
<protein>
    <submittedName>
        <fullName evidence="1">Uncharacterized protein</fullName>
    </submittedName>
</protein>
<dbReference type="RefSeq" id="WP_289585608.1">
    <property type="nucleotide sequence ID" value="NZ_JAUDDW010000001.1"/>
</dbReference>
<dbReference type="EMBL" id="JAUDDW010000001">
    <property type="protein sequence ID" value="MDM8265669.1"/>
    <property type="molecule type" value="Genomic_DNA"/>
</dbReference>
<accession>A0ABT7UVH3</accession>
<evidence type="ECO:0000313" key="2">
    <source>
        <dbReference type="Proteomes" id="UP001529343"/>
    </source>
</evidence>
<reference evidence="2" key="1">
    <citation type="submission" date="2023-06" db="EMBL/GenBank/DDBJ databases">
        <title>Identification and characterization of horizontal gene transfer across gut microbiota members of farm animals based on homology search.</title>
        <authorList>
            <person name="Zeman M."/>
            <person name="Kubasova T."/>
            <person name="Jahodarova E."/>
            <person name="Nykrynova M."/>
            <person name="Rychlik I."/>
        </authorList>
    </citation>
    <scope>NUCLEOTIDE SEQUENCE [LARGE SCALE GENOMIC DNA]</scope>
    <source>
        <strain evidence="2">161_Gplus</strain>
    </source>
</reference>
<organism evidence="1 2">
    <name type="scientific">Limosilactobacillus pontis</name>
    <dbReference type="NCBI Taxonomy" id="35787"/>
    <lineage>
        <taxon>Bacteria</taxon>
        <taxon>Bacillati</taxon>
        <taxon>Bacillota</taxon>
        <taxon>Bacilli</taxon>
        <taxon>Lactobacillales</taxon>
        <taxon>Lactobacillaceae</taxon>
        <taxon>Limosilactobacillus</taxon>
    </lineage>
</organism>
<sequence>MNNQEEKIVEQRAIIDEPMYDSKTGEYGKGYSPDNGVTRIVQEGTDGRHYHQDTDAGRISELVFDSFKLKSPNGTIWKVSIDDGGNLIKEKEES</sequence>
<comment type="caution">
    <text evidence="1">The sequence shown here is derived from an EMBL/GenBank/DDBJ whole genome shotgun (WGS) entry which is preliminary data.</text>
</comment>